<reference evidence="3" key="1">
    <citation type="submission" date="2020-09" db="EMBL/GenBank/DDBJ databases">
        <title>Whole genome shotgun sequence of Streptomyces xanthophaeus NBRC 12829.</title>
        <authorList>
            <person name="Komaki H."/>
            <person name="Tamura T."/>
        </authorList>
    </citation>
    <scope>NUCLEOTIDE SEQUENCE</scope>
    <source>
        <strain evidence="3">NBRC 12829</strain>
    </source>
</reference>
<comment type="caution">
    <text evidence="3">The sequence shown here is derived from an EMBL/GenBank/DDBJ whole genome shotgun (WGS) entry which is preliminary data.</text>
</comment>
<organism evidence="3 4">
    <name type="scientific">Streptomyces xanthophaeus</name>
    <dbReference type="NCBI Taxonomy" id="67385"/>
    <lineage>
        <taxon>Bacteria</taxon>
        <taxon>Bacillati</taxon>
        <taxon>Actinomycetota</taxon>
        <taxon>Actinomycetes</taxon>
        <taxon>Kitasatosporales</taxon>
        <taxon>Streptomycetaceae</taxon>
        <taxon>Streptomyces</taxon>
    </lineage>
</organism>
<evidence type="ECO:0000313" key="4">
    <source>
        <dbReference type="Proteomes" id="UP000600026"/>
    </source>
</evidence>
<dbReference type="OrthoDB" id="5190576at2"/>
<feature type="compositionally biased region" description="Basic and acidic residues" evidence="1">
    <location>
        <begin position="24"/>
        <end position="37"/>
    </location>
</feature>
<sequence length="218" mass="23297">MSEAGPPGDGPTRSRPARAGRVRRLFDGRPNELRRPADRTRRRWNAVFALSFLIAVLCGVVVTTAVWDSESRTAGETARHRHQIEATTVGPAERAVSSRSGGNLRAVAPAVWEYPPAHQHAGTVPVPLGTSAGRPVTLWVDDAGTEAQAPSSEAQRALTAAAAGAGALGLLVLVSGAVVRLRLLLVETRTLAQWEDEWEAVEPRWSGRLRRGQGPGND</sequence>
<name>A0A919LCL8_9ACTN</name>
<keyword evidence="2" id="KW-0812">Transmembrane</keyword>
<accession>A0A919LCL8</accession>
<dbReference type="EMBL" id="BNEE01000006">
    <property type="protein sequence ID" value="GHI86015.1"/>
    <property type="molecule type" value="Genomic_DNA"/>
</dbReference>
<gene>
    <name evidence="3" type="ORF">Sxan_33790</name>
</gene>
<dbReference type="Proteomes" id="UP000600026">
    <property type="component" value="Unassembled WGS sequence"/>
</dbReference>
<keyword evidence="2" id="KW-1133">Transmembrane helix</keyword>
<evidence type="ECO:0000256" key="2">
    <source>
        <dbReference type="SAM" id="Phobius"/>
    </source>
</evidence>
<keyword evidence="2" id="KW-0472">Membrane</keyword>
<dbReference type="PANTHER" id="PTHR42305">
    <property type="entry name" value="MEMBRANE PROTEIN RV1733C-RELATED"/>
    <property type="match status" value="1"/>
</dbReference>
<protein>
    <submittedName>
        <fullName evidence="3">Uncharacterized protein</fullName>
    </submittedName>
</protein>
<dbReference type="AlphaFoldDB" id="A0A919LCL8"/>
<keyword evidence="4" id="KW-1185">Reference proteome</keyword>
<dbReference type="RefSeq" id="WP_031140843.1">
    <property type="nucleotide sequence ID" value="NZ_BNEE01000006.1"/>
</dbReference>
<proteinExistence type="predicted"/>
<dbReference type="InterPro" id="IPR039708">
    <property type="entry name" value="MT1774/Rv1733c-like"/>
</dbReference>
<feature type="region of interest" description="Disordered" evidence="1">
    <location>
        <begin position="1"/>
        <end position="37"/>
    </location>
</feature>
<dbReference type="PANTHER" id="PTHR42305:SF1">
    <property type="entry name" value="MEMBRANE PROTEIN RV1733C-RELATED"/>
    <property type="match status" value="1"/>
</dbReference>
<evidence type="ECO:0000256" key="1">
    <source>
        <dbReference type="SAM" id="MobiDB-lite"/>
    </source>
</evidence>
<evidence type="ECO:0000313" key="3">
    <source>
        <dbReference type="EMBL" id="GHI86015.1"/>
    </source>
</evidence>
<feature type="transmembrane region" description="Helical" evidence="2">
    <location>
        <begin position="44"/>
        <end position="67"/>
    </location>
</feature>
<feature type="transmembrane region" description="Helical" evidence="2">
    <location>
        <begin position="157"/>
        <end position="179"/>
    </location>
</feature>